<evidence type="ECO:0000259" key="4">
    <source>
        <dbReference type="PROSITE" id="PS50948"/>
    </source>
</evidence>
<keyword evidence="6" id="KW-1185">Reference proteome</keyword>
<evidence type="ECO:0000313" key="6">
    <source>
        <dbReference type="Proteomes" id="UP000001593"/>
    </source>
</evidence>
<dbReference type="OMA" id="APSECID"/>
<feature type="domain" description="Apple" evidence="4">
    <location>
        <begin position="27"/>
        <end position="104"/>
    </location>
</feature>
<reference evidence="5 6" key="1">
    <citation type="journal article" date="2007" name="Science">
        <title>Sea anemone genome reveals ancestral eumetazoan gene repertoire and genomic organization.</title>
        <authorList>
            <person name="Putnam N.H."/>
            <person name="Srivastava M."/>
            <person name="Hellsten U."/>
            <person name="Dirks B."/>
            <person name="Chapman J."/>
            <person name="Salamov A."/>
            <person name="Terry A."/>
            <person name="Shapiro H."/>
            <person name="Lindquist E."/>
            <person name="Kapitonov V.V."/>
            <person name="Jurka J."/>
            <person name="Genikhovich G."/>
            <person name="Grigoriev I.V."/>
            <person name="Lucas S.M."/>
            <person name="Steele R.E."/>
            <person name="Finnerty J.R."/>
            <person name="Technau U."/>
            <person name="Martindale M.Q."/>
            <person name="Rokhsar D.S."/>
        </authorList>
    </citation>
    <scope>NUCLEOTIDE SEQUENCE [LARGE SCALE GENOMIC DNA]</scope>
    <source>
        <strain evidence="6">CH2 X CH6</strain>
    </source>
</reference>
<dbReference type="STRING" id="45351.A7SR11"/>
<evidence type="ECO:0000256" key="3">
    <source>
        <dbReference type="SAM" id="SignalP"/>
    </source>
</evidence>
<dbReference type="InterPro" id="IPR057774">
    <property type="entry name" value="D8C_UMOD/GP2/OIT3-like"/>
</dbReference>
<dbReference type="Gene3D" id="3.50.4.10">
    <property type="entry name" value="Hepatocyte Growth Factor"/>
    <property type="match status" value="1"/>
</dbReference>
<evidence type="ECO:0000256" key="2">
    <source>
        <dbReference type="ARBA" id="ARBA00023157"/>
    </source>
</evidence>
<dbReference type="HOGENOM" id="CLU_922310_0_0_1"/>
<evidence type="ECO:0000256" key="1">
    <source>
        <dbReference type="ARBA" id="ARBA00022729"/>
    </source>
</evidence>
<dbReference type="PROSITE" id="PS50948">
    <property type="entry name" value="PAN"/>
    <property type="match status" value="1"/>
</dbReference>
<dbReference type="Pfam" id="PF00024">
    <property type="entry name" value="PAN_1"/>
    <property type="match status" value="1"/>
</dbReference>
<dbReference type="InParanoid" id="A7SR11"/>
<protein>
    <recommendedName>
        <fullName evidence="4">Apple domain-containing protein</fullName>
    </recommendedName>
</protein>
<dbReference type="EMBL" id="DS469753">
    <property type="protein sequence ID" value="EDO33867.1"/>
    <property type="molecule type" value="Genomic_DNA"/>
</dbReference>
<dbReference type="PANTHER" id="PTHR36191">
    <property type="entry name" value="ENDO/EXONUCLEASE/PHOSPHATASE DOMAIN-CONTAINING PROTEIN-RELATED"/>
    <property type="match status" value="1"/>
</dbReference>
<keyword evidence="1 3" id="KW-0732">Signal</keyword>
<dbReference type="AlphaFoldDB" id="A7SR11"/>
<dbReference type="Proteomes" id="UP000001593">
    <property type="component" value="Unassembled WGS sequence"/>
</dbReference>
<dbReference type="PANTHER" id="PTHR36191:SF4">
    <property type="entry name" value="VWFD DOMAIN-CONTAINING PROTEIN"/>
    <property type="match status" value="1"/>
</dbReference>
<sequence>MFGQLLITCIRGLVALLSIQYHMASGCTNCMTSIPRTSLIGHEFMTLPNTDIHQCYQRCKREILCQSLNYLLSSNTCYLNTKIIGEKPEDEVKNMDATYFENPKRAPAPSECIDYTVLSEPDRNINYVNTDDKCDNSLGTKWYRFTGNGGTMLPTYEVPRLRCNSRASGYMNGTHPSLEEGIVSRKVCFREFNDPSPAPSECIDYTVLSEPDRNINYVNTDDKCDNSLGTKWYRFTGNGGTMLPTYEVPRLRCNSRASGYMNGTHPSLEEGIVSRKVCFREFNDPCRSINIRVRNCGPFYVYELVSSVTCFARYCTV</sequence>
<dbReference type="PhylomeDB" id="A7SR11"/>
<keyword evidence="2" id="KW-1015">Disulfide bond</keyword>
<organism evidence="5 6">
    <name type="scientific">Nematostella vectensis</name>
    <name type="common">Starlet sea anemone</name>
    <dbReference type="NCBI Taxonomy" id="45351"/>
    <lineage>
        <taxon>Eukaryota</taxon>
        <taxon>Metazoa</taxon>
        <taxon>Cnidaria</taxon>
        <taxon>Anthozoa</taxon>
        <taxon>Hexacorallia</taxon>
        <taxon>Actiniaria</taxon>
        <taxon>Edwardsiidae</taxon>
        <taxon>Nematostella</taxon>
    </lineage>
</organism>
<feature type="chain" id="PRO_5002715252" description="Apple domain-containing protein" evidence="3">
    <location>
        <begin position="27"/>
        <end position="317"/>
    </location>
</feature>
<gene>
    <name evidence="5" type="ORF">NEMVEDRAFT_v1g216069</name>
</gene>
<proteinExistence type="predicted"/>
<dbReference type="InterPro" id="IPR003609">
    <property type="entry name" value="Pan_app"/>
</dbReference>
<dbReference type="SUPFAM" id="SSF57414">
    <property type="entry name" value="Hairpin loop containing domain-like"/>
    <property type="match status" value="1"/>
</dbReference>
<dbReference type="Pfam" id="PF23283">
    <property type="entry name" value="D8C_UMOD"/>
    <property type="match status" value="1"/>
</dbReference>
<feature type="signal peptide" evidence="3">
    <location>
        <begin position="1"/>
        <end position="26"/>
    </location>
</feature>
<name>A7SR11_NEMVE</name>
<evidence type="ECO:0000313" key="5">
    <source>
        <dbReference type="EMBL" id="EDO33867.1"/>
    </source>
</evidence>
<dbReference type="SMART" id="SM00473">
    <property type="entry name" value="PAN_AP"/>
    <property type="match status" value="1"/>
</dbReference>
<accession>A7SR11</accession>